<dbReference type="EMBL" id="LR796235">
    <property type="protein sequence ID" value="CAB4130070.1"/>
    <property type="molecule type" value="Genomic_DNA"/>
</dbReference>
<evidence type="ECO:0000313" key="1">
    <source>
        <dbReference type="EMBL" id="CAB4130070.1"/>
    </source>
</evidence>
<accession>A0A6J5LAZ4</accession>
<organism evidence="1">
    <name type="scientific">uncultured Caudovirales phage</name>
    <dbReference type="NCBI Taxonomy" id="2100421"/>
    <lineage>
        <taxon>Viruses</taxon>
        <taxon>Duplodnaviria</taxon>
        <taxon>Heunggongvirae</taxon>
        <taxon>Uroviricota</taxon>
        <taxon>Caudoviricetes</taxon>
        <taxon>Peduoviridae</taxon>
        <taxon>Maltschvirus</taxon>
        <taxon>Maltschvirus maltsch</taxon>
    </lineage>
</organism>
<proteinExistence type="predicted"/>
<sequence>MDKSYLESLSQKLLYTILYMAKTSFDGEKVVLNDIEHSYIVDTFESAINSVIGTGKKGLDYIDIDFIFNLYVLNVDKITTNKAFTDLTIPEPKLYSYDVAEYRVQYVETTYRNTVTSYSKHSVSPIIELSQHDGNFDYYYGDEVNNIITDSEIQEVNTLWRTIKEFSPDKRK</sequence>
<gene>
    <name evidence="1" type="ORF">UFOVP117_240</name>
</gene>
<name>A0A6J5LAZ4_9CAUD</name>
<reference evidence="1" key="1">
    <citation type="submission" date="2020-04" db="EMBL/GenBank/DDBJ databases">
        <authorList>
            <person name="Chiriac C."/>
            <person name="Salcher M."/>
            <person name="Ghai R."/>
            <person name="Kavagutti S V."/>
        </authorList>
    </citation>
    <scope>NUCLEOTIDE SEQUENCE</scope>
</reference>
<protein>
    <submittedName>
        <fullName evidence="1">Uncharacterized protein</fullName>
    </submittedName>
</protein>